<proteinExistence type="predicted"/>
<evidence type="ECO:0000313" key="1">
    <source>
        <dbReference type="EMBL" id="JAD63275.1"/>
    </source>
</evidence>
<organism evidence="1">
    <name type="scientific">Arundo donax</name>
    <name type="common">Giant reed</name>
    <name type="synonym">Donax arundinaceus</name>
    <dbReference type="NCBI Taxonomy" id="35708"/>
    <lineage>
        <taxon>Eukaryota</taxon>
        <taxon>Viridiplantae</taxon>
        <taxon>Streptophyta</taxon>
        <taxon>Embryophyta</taxon>
        <taxon>Tracheophyta</taxon>
        <taxon>Spermatophyta</taxon>
        <taxon>Magnoliopsida</taxon>
        <taxon>Liliopsida</taxon>
        <taxon>Poales</taxon>
        <taxon>Poaceae</taxon>
        <taxon>PACMAD clade</taxon>
        <taxon>Arundinoideae</taxon>
        <taxon>Arundineae</taxon>
        <taxon>Arundo</taxon>
    </lineage>
</organism>
<dbReference type="EMBL" id="GBRH01234620">
    <property type="protein sequence ID" value="JAD63275.1"/>
    <property type="molecule type" value="Transcribed_RNA"/>
</dbReference>
<name>A0A0A9BPZ4_ARUDO</name>
<sequence length="48" mass="5690">MTEWKGAFIAFTFQTSRCSNRYRNYEYRNIRSTLSPLIKTSGECNFSN</sequence>
<reference evidence="1" key="1">
    <citation type="submission" date="2014-09" db="EMBL/GenBank/DDBJ databases">
        <authorList>
            <person name="Magalhaes I.L.F."/>
            <person name="Oliveira U."/>
            <person name="Santos F.R."/>
            <person name="Vidigal T.H.D.A."/>
            <person name="Brescovit A.D."/>
            <person name="Santos A.J."/>
        </authorList>
    </citation>
    <scope>NUCLEOTIDE SEQUENCE</scope>
    <source>
        <tissue evidence="1">Shoot tissue taken approximately 20 cm above the soil surface</tissue>
    </source>
</reference>
<dbReference type="AlphaFoldDB" id="A0A0A9BPZ4"/>
<protein>
    <submittedName>
        <fullName evidence="1">Uncharacterized protein</fullName>
    </submittedName>
</protein>
<reference evidence="1" key="2">
    <citation type="journal article" date="2015" name="Data Brief">
        <title>Shoot transcriptome of the giant reed, Arundo donax.</title>
        <authorList>
            <person name="Barrero R.A."/>
            <person name="Guerrero F.D."/>
            <person name="Moolhuijzen P."/>
            <person name="Goolsby J.A."/>
            <person name="Tidwell J."/>
            <person name="Bellgard S.E."/>
            <person name="Bellgard M.I."/>
        </authorList>
    </citation>
    <scope>NUCLEOTIDE SEQUENCE</scope>
    <source>
        <tissue evidence="1">Shoot tissue taken approximately 20 cm above the soil surface</tissue>
    </source>
</reference>
<accession>A0A0A9BPZ4</accession>